<dbReference type="Proteomes" id="UP001144805">
    <property type="component" value="Unassembled WGS sequence"/>
</dbReference>
<sequence>MKKVLFVTPAGARYGVALAALLAFPPLASAAGQEQRVLTIGLAEQSQCIDPQQDNYGYAAIEGRGLVDSLTDQSYEDPSRIVPWLAQSWDISDDATSYTFHLRQDVTFSDGSKLDANVVKANFDTVSKIPGAAGASYFKGTKAINVVDDHTIRIDFDQPNVPFLAATSTGELGIVSPATLAKTPEQRCHEGVVGSGPFVLDDVKLNEKTELVKRAGYNWPSALRKHGGEAHLDRIVYRIIPEATVRTGALRSGQVDIIQATGYDDAATLEQEGFPLSKIESLGTAVNLLINTSRGILADQPVRLAFSKAINRQEVVDLAFSGYKIPASGVLTRKTPGYLDQSELLAFDLDGAKKLLDEAGWVPGGDGIRVKDGKPLSITISFYAAPINQAFLEVVQQQVRDAGFELKLRPLTGGAYDEALLAGDYDLHRWEWSLGDPDVLRQLYSTKALNRFRLPAENAIDAPLEAQRATKDPSERRKLTDAVQKTILEQAFAVPVFFTQELWSENGKVKGVDWGGPGAGSTSQILYDATVDTAASN</sequence>
<dbReference type="GO" id="GO:0015833">
    <property type="term" value="P:peptide transport"/>
    <property type="evidence" value="ECO:0007669"/>
    <property type="project" value="TreeGrafter"/>
</dbReference>
<dbReference type="Gene3D" id="3.40.190.10">
    <property type="entry name" value="Periplasmic binding protein-like II"/>
    <property type="match status" value="1"/>
</dbReference>
<dbReference type="GO" id="GO:0043190">
    <property type="term" value="C:ATP-binding cassette (ABC) transporter complex"/>
    <property type="evidence" value="ECO:0007669"/>
    <property type="project" value="InterPro"/>
</dbReference>
<dbReference type="GO" id="GO:0030288">
    <property type="term" value="C:outer membrane-bounded periplasmic space"/>
    <property type="evidence" value="ECO:0007669"/>
    <property type="project" value="UniProtKB-ARBA"/>
</dbReference>
<evidence type="ECO:0000256" key="1">
    <source>
        <dbReference type="ARBA" id="ARBA00004418"/>
    </source>
</evidence>
<dbReference type="PIRSF" id="PIRSF002741">
    <property type="entry name" value="MppA"/>
    <property type="match status" value="1"/>
</dbReference>
<evidence type="ECO:0000256" key="2">
    <source>
        <dbReference type="ARBA" id="ARBA00005695"/>
    </source>
</evidence>
<comment type="caution">
    <text evidence="5">The sequence shown here is derived from an EMBL/GenBank/DDBJ whole genome shotgun (WGS) entry which is preliminary data.</text>
</comment>
<keyword evidence="3" id="KW-0732">Signal</keyword>
<dbReference type="InterPro" id="IPR000914">
    <property type="entry name" value="SBP_5_dom"/>
</dbReference>
<dbReference type="EMBL" id="JAPKNK010000003">
    <property type="protein sequence ID" value="MCX5569655.1"/>
    <property type="molecule type" value="Genomic_DNA"/>
</dbReference>
<dbReference type="Gene3D" id="3.10.105.10">
    <property type="entry name" value="Dipeptide-binding Protein, Domain 3"/>
    <property type="match status" value="1"/>
</dbReference>
<feature type="domain" description="Solute-binding protein family 5" evidence="4">
    <location>
        <begin position="81"/>
        <end position="445"/>
    </location>
</feature>
<dbReference type="InterPro" id="IPR030678">
    <property type="entry name" value="Peptide/Ni-bd"/>
</dbReference>
<name>A0A9X3E147_9HYPH</name>
<dbReference type="InterPro" id="IPR039424">
    <property type="entry name" value="SBP_5"/>
</dbReference>
<keyword evidence="6" id="KW-1185">Reference proteome</keyword>
<comment type="subcellular location">
    <subcellularLocation>
        <location evidence="1">Periplasm</location>
    </subcellularLocation>
</comment>
<dbReference type="GO" id="GO:1904680">
    <property type="term" value="F:peptide transmembrane transporter activity"/>
    <property type="evidence" value="ECO:0007669"/>
    <property type="project" value="TreeGrafter"/>
</dbReference>
<proteinExistence type="inferred from homology"/>
<dbReference type="Pfam" id="PF00496">
    <property type="entry name" value="SBP_bac_5"/>
    <property type="match status" value="1"/>
</dbReference>
<evidence type="ECO:0000256" key="3">
    <source>
        <dbReference type="SAM" id="SignalP"/>
    </source>
</evidence>
<dbReference type="PANTHER" id="PTHR30290">
    <property type="entry name" value="PERIPLASMIC BINDING COMPONENT OF ABC TRANSPORTER"/>
    <property type="match status" value="1"/>
</dbReference>
<dbReference type="RefSeq" id="WP_266338615.1">
    <property type="nucleotide sequence ID" value="NZ_JAPKNK010000003.1"/>
</dbReference>
<evidence type="ECO:0000259" key="4">
    <source>
        <dbReference type="Pfam" id="PF00496"/>
    </source>
</evidence>
<reference evidence="5" key="1">
    <citation type="submission" date="2022-11" db="EMBL/GenBank/DDBJ databases">
        <title>Biodiversity and phylogenetic relationships of bacteria.</title>
        <authorList>
            <person name="Machado R.A.R."/>
            <person name="Bhat A."/>
            <person name="Loulou A."/>
            <person name="Kallel S."/>
        </authorList>
    </citation>
    <scope>NUCLEOTIDE SEQUENCE</scope>
    <source>
        <strain evidence="5">K-TC2</strain>
    </source>
</reference>
<dbReference type="CDD" id="cd08492">
    <property type="entry name" value="PBP2_NikA_DppA_OppA_like_15"/>
    <property type="match status" value="1"/>
</dbReference>
<feature type="signal peptide" evidence="3">
    <location>
        <begin position="1"/>
        <end position="30"/>
    </location>
</feature>
<protein>
    <submittedName>
        <fullName evidence="5">ABC transporter substrate-binding protein</fullName>
    </submittedName>
</protein>
<gene>
    <name evidence="5" type="ORF">OSH07_10675</name>
</gene>
<evidence type="ECO:0000313" key="6">
    <source>
        <dbReference type="Proteomes" id="UP001144805"/>
    </source>
</evidence>
<comment type="similarity">
    <text evidence="2">Belongs to the bacterial solute-binding protein 5 family.</text>
</comment>
<dbReference type="AlphaFoldDB" id="A0A9X3E147"/>
<evidence type="ECO:0000313" key="5">
    <source>
        <dbReference type="EMBL" id="MCX5569655.1"/>
    </source>
</evidence>
<feature type="chain" id="PRO_5040864649" evidence="3">
    <location>
        <begin position="31"/>
        <end position="537"/>
    </location>
</feature>
<accession>A0A9X3E147</accession>
<dbReference type="SUPFAM" id="SSF53850">
    <property type="entry name" value="Periplasmic binding protein-like II"/>
    <property type="match status" value="1"/>
</dbReference>
<organism evidence="5 6">
    <name type="scientific">Kaistia nematophila</name>
    <dbReference type="NCBI Taxonomy" id="2994654"/>
    <lineage>
        <taxon>Bacteria</taxon>
        <taxon>Pseudomonadati</taxon>
        <taxon>Pseudomonadota</taxon>
        <taxon>Alphaproteobacteria</taxon>
        <taxon>Hyphomicrobiales</taxon>
        <taxon>Kaistiaceae</taxon>
        <taxon>Kaistia</taxon>
    </lineage>
</organism>